<name>A0A168R9D1_9BACT</name>
<keyword evidence="3" id="KW-1185">Reference proteome</keyword>
<keyword evidence="1" id="KW-0472">Membrane</keyword>
<feature type="transmembrane region" description="Helical" evidence="1">
    <location>
        <begin position="179"/>
        <end position="203"/>
    </location>
</feature>
<evidence type="ECO:0000256" key="1">
    <source>
        <dbReference type="SAM" id="Phobius"/>
    </source>
</evidence>
<dbReference type="AlphaFoldDB" id="A0A168R9D1"/>
<dbReference type="STRING" id="29557.MGALLINA_05360"/>
<keyword evidence="1" id="KW-0812">Transmembrane</keyword>
<feature type="transmembrane region" description="Helical" evidence="1">
    <location>
        <begin position="55"/>
        <end position="75"/>
    </location>
</feature>
<evidence type="ECO:0000313" key="2">
    <source>
        <dbReference type="EMBL" id="OAB48747.1"/>
    </source>
</evidence>
<proteinExistence type="predicted"/>
<sequence length="257" mass="30850">MKEKINYHQYLKSRKNWAIFCYSFYLSLLIMTIVVFVLMFNIFLWFEEVIINYNFPIWILPFLVFVFNLIFLLAFRQKFKFYVIASALSTNSLFSNFRLWITGYSKELNNYELEVLNDNDLQNNSLNQQEKKIIKRGKFLISITYFIFIIAILTVSCFAFSMFFWLLATNQKNSTILKLLPTILIALIPILAVLFRLAIYLIYKPILKIKFLKNQNLSAMERIFINNTRFLVVINIEKWSQELNYKIENVRLFDLQF</sequence>
<gene>
    <name evidence="2" type="ORF">MGALLINA_05360</name>
</gene>
<dbReference type="Proteomes" id="UP000076983">
    <property type="component" value="Unassembled WGS sequence"/>
</dbReference>
<protein>
    <submittedName>
        <fullName evidence="2">Uncharacterized protein</fullName>
    </submittedName>
</protein>
<feature type="transmembrane region" description="Helical" evidence="1">
    <location>
        <begin position="139"/>
        <end position="167"/>
    </location>
</feature>
<keyword evidence="1" id="KW-1133">Transmembrane helix</keyword>
<dbReference type="PATRIC" id="fig|29557.3.peg.536"/>
<accession>A0A168R9D1</accession>
<dbReference type="EMBL" id="LVLH01000042">
    <property type="protein sequence ID" value="OAB48747.1"/>
    <property type="molecule type" value="Genomic_DNA"/>
</dbReference>
<feature type="transmembrane region" description="Helical" evidence="1">
    <location>
        <begin position="20"/>
        <end position="43"/>
    </location>
</feature>
<organism evidence="2 3">
    <name type="scientific">Mycoplasmopsis gallinarum</name>
    <dbReference type="NCBI Taxonomy" id="29557"/>
    <lineage>
        <taxon>Bacteria</taxon>
        <taxon>Bacillati</taxon>
        <taxon>Mycoplasmatota</taxon>
        <taxon>Mycoplasmoidales</taxon>
        <taxon>Metamycoplasmataceae</taxon>
        <taxon>Mycoplasmopsis</taxon>
    </lineage>
</organism>
<evidence type="ECO:0000313" key="3">
    <source>
        <dbReference type="Proteomes" id="UP000076983"/>
    </source>
</evidence>
<reference evidence="2 3" key="1">
    <citation type="submission" date="2016-03" db="EMBL/GenBank/DDBJ databases">
        <title>Genome sequence of Mycoplasma gallinarum strain Mgn_IPT.</title>
        <authorList>
            <person name="Yacoub E."/>
            <person name="Sirand-Pugnet P."/>
            <person name="Barre A."/>
            <person name="Maurier F."/>
            <person name="Blanchard A."/>
            <person name="Ben Abdelmoumen B.M."/>
        </authorList>
    </citation>
    <scope>NUCLEOTIDE SEQUENCE [LARGE SCALE GENOMIC DNA]</scope>
    <source>
        <strain evidence="2 3">Mgn_IPT</strain>
    </source>
</reference>
<comment type="caution">
    <text evidence="2">The sequence shown here is derived from an EMBL/GenBank/DDBJ whole genome shotgun (WGS) entry which is preliminary data.</text>
</comment>